<dbReference type="InterPro" id="IPR026369">
    <property type="entry name" value="CxxC_20_CxxC"/>
</dbReference>
<dbReference type="NCBIfam" id="TIGR04104">
    <property type="entry name" value="cxxc_20_cxxc"/>
    <property type="match status" value="1"/>
</dbReference>
<proteinExistence type="predicted"/>
<gene>
    <name evidence="2" type="ORF">BG258_08590</name>
</gene>
<protein>
    <recommendedName>
        <fullName evidence="4">Cxxc_20_cxxc protein</fullName>
    </recommendedName>
</protein>
<dbReference type="RefSeq" id="WP_069480988.1">
    <property type="nucleotide sequence ID" value="NZ_KV766182.1"/>
</dbReference>
<feature type="transmembrane region" description="Helical" evidence="1">
    <location>
        <begin position="92"/>
        <end position="109"/>
    </location>
</feature>
<name>A0A1E4R696_9BACI</name>
<keyword evidence="1" id="KW-0472">Membrane</keyword>
<feature type="transmembrane region" description="Helical" evidence="1">
    <location>
        <begin position="41"/>
        <end position="61"/>
    </location>
</feature>
<dbReference type="OrthoDB" id="2418141at2"/>
<organism evidence="2 3">
    <name type="scientific">Lysinibacillus fusiformis</name>
    <dbReference type="NCBI Taxonomy" id="28031"/>
    <lineage>
        <taxon>Bacteria</taxon>
        <taxon>Bacillati</taxon>
        <taxon>Bacillota</taxon>
        <taxon>Bacilli</taxon>
        <taxon>Bacillales</taxon>
        <taxon>Bacillaceae</taxon>
        <taxon>Lysinibacillus</taxon>
    </lineage>
</organism>
<evidence type="ECO:0008006" key="4">
    <source>
        <dbReference type="Google" id="ProtNLM"/>
    </source>
</evidence>
<keyword evidence="1" id="KW-1133">Transmembrane helix</keyword>
<dbReference type="AlphaFoldDB" id="A0A1E4R696"/>
<feature type="transmembrane region" description="Helical" evidence="1">
    <location>
        <begin position="163"/>
        <end position="181"/>
    </location>
</feature>
<evidence type="ECO:0000313" key="3">
    <source>
        <dbReference type="Proteomes" id="UP000094784"/>
    </source>
</evidence>
<accession>A0A1E4R696</accession>
<sequence>MNQFKEELLKELQEVKFSGKRKQLIAEKARRKEKHKVGNQWTYRVVLATFTILVISFSYLLTEQKEQRSTGHQAATIQSDAWSWWSIFNSDYVRGFLLLGFFIGAAFIVKRVLLKKGYGLPICIECGESWSEKEARKLYRKNGEIVCPHCGQKQYRTKKSMQLGGMLSMPIPLFIMLQHVFHNYFIGFIFFLVGVLIFLYQVVPYVFKLQDKDSMNEPLW</sequence>
<keyword evidence="1" id="KW-0812">Transmembrane</keyword>
<dbReference type="EMBL" id="MECQ01000001">
    <property type="protein sequence ID" value="ODV55959.1"/>
    <property type="molecule type" value="Genomic_DNA"/>
</dbReference>
<evidence type="ECO:0000313" key="2">
    <source>
        <dbReference type="EMBL" id="ODV55959.1"/>
    </source>
</evidence>
<reference evidence="2 3" key="1">
    <citation type="submission" date="2016-09" db="EMBL/GenBank/DDBJ databases">
        <title>Draft genome sequence of the soil isolate, Lysinibacillus fusiformis M5, a potential hypoxanthine producer.</title>
        <authorList>
            <person name="Gallegos-Monterrosa R."/>
            <person name="Maroti G."/>
            <person name="Balint B."/>
            <person name="Kovacs A.T."/>
        </authorList>
    </citation>
    <scope>NUCLEOTIDE SEQUENCE [LARGE SCALE GENOMIC DNA]</scope>
    <source>
        <strain evidence="2 3">M5</strain>
    </source>
</reference>
<comment type="caution">
    <text evidence="2">The sequence shown here is derived from an EMBL/GenBank/DDBJ whole genome shotgun (WGS) entry which is preliminary data.</text>
</comment>
<dbReference type="Proteomes" id="UP000094784">
    <property type="component" value="Unassembled WGS sequence"/>
</dbReference>
<feature type="transmembrane region" description="Helical" evidence="1">
    <location>
        <begin position="187"/>
        <end position="207"/>
    </location>
</feature>
<evidence type="ECO:0000256" key="1">
    <source>
        <dbReference type="SAM" id="Phobius"/>
    </source>
</evidence>